<comment type="caution">
    <text evidence="2">The sequence shown here is derived from an EMBL/GenBank/DDBJ whole genome shotgun (WGS) entry which is preliminary data.</text>
</comment>
<accession>A0A3M0M2A1</accession>
<evidence type="ECO:0000313" key="3">
    <source>
        <dbReference type="Proteomes" id="UP000273516"/>
    </source>
</evidence>
<evidence type="ECO:0000313" key="2">
    <source>
        <dbReference type="EMBL" id="RMC31611.1"/>
    </source>
</evidence>
<keyword evidence="3" id="KW-1185">Reference proteome</keyword>
<dbReference type="Proteomes" id="UP000273516">
    <property type="component" value="Unassembled WGS sequence"/>
</dbReference>
<evidence type="ECO:0000256" key="1">
    <source>
        <dbReference type="SAM" id="MobiDB-lite"/>
    </source>
</evidence>
<reference evidence="2 3" key="1">
    <citation type="submission" date="2018-07" db="EMBL/GenBank/DDBJ databases">
        <authorList>
            <person name="Zhang Y."/>
            <person name="Wang L."/>
            <person name="Ma S."/>
        </authorList>
    </citation>
    <scope>NUCLEOTIDE SEQUENCE [LARGE SCALE GENOMIC DNA]</scope>
    <source>
        <strain evidence="2 3">4-2</strain>
    </source>
</reference>
<gene>
    <name evidence="2" type="ORF">C9E81_20175</name>
</gene>
<proteinExistence type="predicted"/>
<name>A0A3M0M2A1_9RHOB</name>
<dbReference type="EMBL" id="QOKZ01000011">
    <property type="protein sequence ID" value="RMC31611.1"/>
    <property type="molecule type" value="Genomic_DNA"/>
</dbReference>
<feature type="compositionally biased region" description="Basic and acidic residues" evidence="1">
    <location>
        <begin position="1"/>
        <end position="11"/>
    </location>
</feature>
<protein>
    <submittedName>
        <fullName evidence="2">Uncharacterized protein</fullName>
    </submittedName>
</protein>
<organism evidence="2 3">
    <name type="scientific">Paracoccus alkanivorans</name>
    <dbReference type="NCBI Taxonomy" id="2116655"/>
    <lineage>
        <taxon>Bacteria</taxon>
        <taxon>Pseudomonadati</taxon>
        <taxon>Pseudomonadota</taxon>
        <taxon>Alphaproteobacteria</taxon>
        <taxon>Rhodobacterales</taxon>
        <taxon>Paracoccaceae</taxon>
        <taxon>Paracoccus</taxon>
    </lineage>
</organism>
<sequence>MWLPDNSEKAGIRTPVPGCRHGQHIPIVPTPRLRMMFSPGKSILASGIQASAGPLLLLRAPGRASGAHVTFGQDARIAWPIRLLRH</sequence>
<dbReference type="AlphaFoldDB" id="A0A3M0M2A1"/>
<feature type="region of interest" description="Disordered" evidence="1">
    <location>
        <begin position="1"/>
        <end position="24"/>
    </location>
</feature>